<dbReference type="EMBL" id="JAMQGM010000075">
    <property type="protein sequence ID" value="MCM2580580.1"/>
    <property type="molecule type" value="Genomic_DNA"/>
</dbReference>
<reference evidence="1" key="1">
    <citation type="journal article" date="2023" name="Int. J. Syst. Evol. Microbiol.">
        <title>Streptomyces meridianus sp. nov. isolated from brackish water of the Tagus estuary in Alcochete, Portugal.</title>
        <authorList>
            <person name="Santos J.D.N."/>
            <person name="Klimek D."/>
            <person name="Calusinska M."/>
            <person name="Lobo Da Cunha A."/>
            <person name="Catita J."/>
            <person name="Goncalves H."/>
            <person name="Gonzalez I."/>
            <person name="Reyes F."/>
            <person name="Lage O.M."/>
        </authorList>
    </citation>
    <scope>NUCLEOTIDE SEQUENCE</scope>
    <source>
        <strain evidence="1">MTZ3.1</strain>
    </source>
</reference>
<dbReference type="Proteomes" id="UP001167160">
    <property type="component" value="Unassembled WGS sequence"/>
</dbReference>
<keyword evidence="2" id="KW-1185">Reference proteome</keyword>
<dbReference type="InterPro" id="IPR000212">
    <property type="entry name" value="DNA_helicase_UvrD/REP"/>
</dbReference>
<protein>
    <submittedName>
        <fullName evidence="1">AAA family ATPase</fullName>
    </submittedName>
</protein>
<sequence>MPAHAPEPSDPLARERAHLASSRAALSAMRADAEALDIGDVTANWVNAAVLRHQIDERIKALADHAHTPLFFGRLDYLRAPGGELAEGADGERFYIGRRHVHDEDGDPMVIDWRAPVSQPFYRASQKDPQDIAMRRRFGYTGGQLTAYEDEHLTDVSEEDLGTASKLLQAEIERPRVGPMRDIVATIQPEQDEIVRAGLSGTVCVQGAPGTGKTAVGLHRVAYLLYAHRERLARTGTLVIGPNRSFLHYIEQVLPALGELAVAQATLDDLVAHVEVRGTDTAATAALKGDARMAEVLRRAVRSGVTMPAEPVVVVRGSRRWRVPAHEVQELVEELLSRNIRYGAARDALPQRIAHAVLVRMEQAGEAPDDRVQDAVARTPAVKAAVKAAWPPVDPAKLVLRLLSDTDFLAEQAAGILTADEQKQLLWAKPARGVKSAPWTAADAVLVDEAMDLVQRTPSLGHVVLDEAQDLSPMQYRAVGRRCTTGSATVLGDLAQGTTPWATSGWAEALAHLGKPEGQVEELTVGFRVPRTVIAYASRLLPAIAPGLAEATSVRDAPGSLQVRRVPADGLDTAVLEACRNALEHEGSIGLIAADARLPALAVALAEAGMPCLSPGAETSEGARLTLVPASLAKGLEYDHVVLDEPAAVVDGEPDERTGLRRLYVALTRAVSGLTVVHAADLPGQLTDGEPEGA</sequence>
<proteinExistence type="predicted"/>
<dbReference type="Gene3D" id="3.40.50.300">
    <property type="entry name" value="P-loop containing nucleotide triphosphate hydrolases"/>
    <property type="match status" value="2"/>
</dbReference>
<dbReference type="InterPro" id="IPR027417">
    <property type="entry name" value="P-loop_NTPase"/>
</dbReference>
<evidence type="ECO:0000313" key="1">
    <source>
        <dbReference type="EMBL" id="MCM2580580.1"/>
    </source>
</evidence>
<dbReference type="PANTHER" id="PTHR11070:SF45">
    <property type="entry name" value="DNA 3'-5' HELICASE"/>
    <property type="match status" value="1"/>
</dbReference>
<comment type="caution">
    <text evidence="1">The sequence shown here is derived from an EMBL/GenBank/DDBJ whole genome shotgun (WGS) entry which is preliminary data.</text>
</comment>
<name>A0ABT0XDT9_9ACTN</name>
<organism evidence="1 2">
    <name type="scientific">Streptomyces meridianus</name>
    <dbReference type="NCBI Taxonomy" id="2938945"/>
    <lineage>
        <taxon>Bacteria</taxon>
        <taxon>Bacillati</taxon>
        <taxon>Actinomycetota</taxon>
        <taxon>Actinomycetes</taxon>
        <taxon>Kitasatosporales</taxon>
        <taxon>Streptomycetaceae</taxon>
        <taxon>Streptomyces</taxon>
    </lineage>
</organism>
<gene>
    <name evidence="1" type="ORF">M1E25_25145</name>
</gene>
<dbReference type="SUPFAM" id="SSF52540">
    <property type="entry name" value="P-loop containing nucleoside triphosphate hydrolases"/>
    <property type="match status" value="1"/>
</dbReference>
<evidence type="ECO:0000313" key="2">
    <source>
        <dbReference type="Proteomes" id="UP001167160"/>
    </source>
</evidence>
<dbReference type="PANTHER" id="PTHR11070">
    <property type="entry name" value="UVRD / RECB / PCRA DNA HELICASE FAMILY MEMBER"/>
    <property type="match status" value="1"/>
</dbReference>
<accession>A0ABT0XDT9</accession>
<dbReference type="RefSeq" id="WP_251419554.1">
    <property type="nucleotide sequence ID" value="NZ_JAMQGM010000075.1"/>
</dbReference>